<evidence type="ECO:0000313" key="20">
    <source>
        <dbReference type="EMBL" id="POS74633.1"/>
    </source>
</evidence>
<dbReference type="GO" id="GO:0005743">
    <property type="term" value="C:mitochondrial inner membrane"/>
    <property type="evidence" value="ECO:0007669"/>
    <property type="project" value="UniProtKB-SubCell"/>
</dbReference>
<dbReference type="Proteomes" id="UP000094444">
    <property type="component" value="Unassembled WGS sequence"/>
</dbReference>
<comment type="function">
    <text evidence="17">Catalyzes conversion of folates to polyglutamate derivatives allowing concentration of folate compounds in the cell and the intracellular retention of these cofactors, which are important substrates for most of the folate-dependent enzymes that are involved in one-carbon transfer reactions involved in purine, pyrimidine and amino acid synthesis.</text>
</comment>
<dbReference type="GO" id="GO:0046872">
    <property type="term" value="F:metal ion binding"/>
    <property type="evidence" value="ECO:0007669"/>
    <property type="project" value="UniProtKB-KW"/>
</dbReference>
<dbReference type="Gene3D" id="3.90.190.20">
    <property type="entry name" value="Mur ligase, C-terminal domain"/>
    <property type="match status" value="1"/>
</dbReference>
<feature type="binding site" evidence="19">
    <location>
        <position position="193"/>
    </location>
    <ligand>
        <name>Mg(2+)</name>
        <dbReference type="ChEBI" id="CHEBI:18420"/>
        <label>1</label>
    </ligand>
</feature>
<keyword evidence="7 17" id="KW-0554">One-carbon metabolism</keyword>
<sequence>MSSTASGRTYEDAIDALNTFQTPFAVIEARRKAGIRPDEASVREMKAYWARLGHTPEDLDRLNVVHVAGTKGKGSVCAFVASILGRYHRRRGAEKLKVGLLTSPHLVAVRERIRIGPSPLPEAAFARYFFEVSDALTSTGPTNAAAATTTLAQEDDDDAAAPPASSRPIYARYLTLMALHVFLREGVDVAVLETGVGGEYDATNIVPHPVATGISTLGIDHVFVLGDTVDKIAWHKAGIIKAGPATANFAVEQPAFPSAEEVLRRRAEEKGAELRFVGVDPRLAAGGVQVRPDAAFQRRNASLAVALAEAALRRVGPEGFTRDETSLPAEFKEGIEQVVWRGRCEVKEDDGGRLRWHIDGAHTTDSLKMAAKWFVDANEGRKGPRILIFNQQGRTEAIDFLEGLHSGAKREDGSSFDHVVFCTNVTHAATGYKRDFVNHQYDPEAIQKLTVQRTFAERWATLDPKAKITVIPSIEEALNLARDLTGSLKEGEAVQAFITGSLHLVGGALGILEGADAL</sequence>
<dbReference type="GO" id="GO:0005759">
    <property type="term" value="C:mitochondrial matrix"/>
    <property type="evidence" value="ECO:0007669"/>
    <property type="project" value="UniProtKB-SubCell"/>
</dbReference>
<evidence type="ECO:0000256" key="18">
    <source>
        <dbReference type="PIRSR" id="PIRSR038895-1"/>
    </source>
</evidence>
<evidence type="ECO:0000256" key="11">
    <source>
        <dbReference type="ARBA" id="ARBA00022792"/>
    </source>
</evidence>
<keyword evidence="15" id="KW-0472">Membrane</keyword>
<dbReference type="PANTHER" id="PTHR11136">
    <property type="entry name" value="FOLYLPOLYGLUTAMATE SYNTHASE-RELATED"/>
    <property type="match status" value="1"/>
</dbReference>
<comment type="catalytic activity">
    <reaction evidence="16 17">
        <text>(6S)-5,6,7,8-tetrahydrofolyl-(gamma-L-Glu)(n) + L-glutamate + ATP = (6S)-5,6,7,8-tetrahydrofolyl-(gamma-L-Glu)(n+1) + ADP + phosphate + H(+)</text>
        <dbReference type="Rhea" id="RHEA:10580"/>
        <dbReference type="Rhea" id="RHEA-COMP:14738"/>
        <dbReference type="Rhea" id="RHEA-COMP:14740"/>
        <dbReference type="ChEBI" id="CHEBI:15378"/>
        <dbReference type="ChEBI" id="CHEBI:29985"/>
        <dbReference type="ChEBI" id="CHEBI:30616"/>
        <dbReference type="ChEBI" id="CHEBI:43474"/>
        <dbReference type="ChEBI" id="CHEBI:141005"/>
        <dbReference type="ChEBI" id="CHEBI:456216"/>
        <dbReference type="EC" id="6.3.2.17"/>
    </reaction>
</comment>
<comment type="subcellular location">
    <subcellularLocation>
        <location evidence="3">Cytoplasm</location>
    </subcellularLocation>
    <subcellularLocation>
        <location evidence="1">Mitochondrion inner membrane</location>
    </subcellularLocation>
    <subcellularLocation>
        <location evidence="2">Mitochondrion matrix</location>
    </subcellularLocation>
</comment>
<feature type="binding site" evidence="19">
    <location>
        <position position="103"/>
    </location>
    <ligand>
        <name>Mg(2+)</name>
        <dbReference type="ChEBI" id="CHEBI:18420"/>
        <label>1</label>
    </ligand>
</feature>
<dbReference type="OrthoDB" id="5212574at2759"/>
<evidence type="ECO:0000256" key="3">
    <source>
        <dbReference type="ARBA" id="ARBA00004496"/>
    </source>
</evidence>
<dbReference type="GO" id="GO:0006730">
    <property type="term" value="P:one-carbon metabolic process"/>
    <property type="evidence" value="ECO:0007669"/>
    <property type="project" value="UniProtKB-KW"/>
</dbReference>
<dbReference type="FunFam" id="3.90.190.20:FF:000031">
    <property type="entry name" value="Folylpolyglutamate synthase"/>
    <property type="match status" value="1"/>
</dbReference>
<dbReference type="InterPro" id="IPR023600">
    <property type="entry name" value="Folylpolyglutamate_synth_euk"/>
</dbReference>
<comment type="caution">
    <text evidence="20">The sequence shown here is derived from an EMBL/GenBank/DDBJ whole genome shotgun (WGS) entry which is preliminary data.</text>
</comment>
<evidence type="ECO:0000256" key="14">
    <source>
        <dbReference type="ARBA" id="ARBA00023128"/>
    </source>
</evidence>
<evidence type="ECO:0000256" key="17">
    <source>
        <dbReference type="PIRNR" id="PIRNR038895"/>
    </source>
</evidence>
<feature type="binding site" evidence="19">
    <location>
        <position position="221"/>
    </location>
    <ligand>
        <name>Mg(2+)</name>
        <dbReference type="ChEBI" id="CHEBI:18420"/>
        <label>1</label>
    </ligand>
</feature>
<evidence type="ECO:0000256" key="13">
    <source>
        <dbReference type="ARBA" id="ARBA00022842"/>
    </source>
</evidence>
<comment type="pathway">
    <text evidence="4 17">Cofactor biosynthesis; tetrahydrofolylpolyglutamate biosynthesis.</text>
</comment>
<dbReference type="SUPFAM" id="SSF53623">
    <property type="entry name" value="MurD-like peptide ligases, catalytic domain"/>
    <property type="match status" value="1"/>
</dbReference>
<dbReference type="PIRSF" id="PIRSF038895">
    <property type="entry name" value="FPGS"/>
    <property type="match status" value="1"/>
</dbReference>
<evidence type="ECO:0000256" key="6">
    <source>
        <dbReference type="ARBA" id="ARBA00022490"/>
    </source>
</evidence>
<evidence type="ECO:0000256" key="8">
    <source>
        <dbReference type="ARBA" id="ARBA00022598"/>
    </source>
</evidence>
<evidence type="ECO:0000256" key="16">
    <source>
        <dbReference type="ARBA" id="ARBA00047493"/>
    </source>
</evidence>
<dbReference type="InterPro" id="IPR018109">
    <property type="entry name" value="Folylpolyglutamate_synth_CS"/>
</dbReference>
<dbReference type="GO" id="GO:0005524">
    <property type="term" value="F:ATP binding"/>
    <property type="evidence" value="ECO:0007669"/>
    <property type="project" value="UniProtKB-KW"/>
</dbReference>
<dbReference type="STRING" id="158607.A0A2P5HWJ4"/>
<evidence type="ECO:0000313" key="21">
    <source>
        <dbReference type="Proteomes" id="UP000094444"/>
    </source>
</evidence>
<dbReference type="GO" id="GO:0004326">
    <property type="term" value="F:tetrahydrofolylpolyglutamate synthase activity"/>
    <property type="evidence" value="ECO:0007669"/>
    <property type="project" value="UniProtKB-EC"/>
</dbReference>
<dbReference type="PANTHER" id="PTHR11136:SF5">
    <property type="entry name" value="FOLYLPOLYGLUTAMATE SYNTHASE, MITOCHONDRIAL"/>
    <property type="match status" value="1"/>
</dbReference>
<evidence type="ECO:0000256" key="10">
    <source>
        <dbReference type="ARBA" id="ARBA00022741"/>
    </source>
</evidence>
<dbReference type="GO" id="GO:0005829">
    <property type="term" value="C:cytosol"/>
    <property type="evidence" value="ECO:0007669"/>
    <property type="project" value="TreeGrafter"/>
</dbReference>
<keyword evidence="12 18" id="KW-0067">ATP-binding</keyword>
<evidence type="ECO:0000256" key="19">
    <source>
        <dbReference type="PIRSR" id="PIRSR038895-2"/>
    </source>
</evidence>
<evidence type="ECO:0000256" key="12">
    <source>
        <dbReference type="ARBA" id="ARBA00022840"/>
    </source>
</evidence>
<dbReference type="InterPro" id="IPR036615">
    <property type="entry name" value="Mur_ligase_C_dom_sf"/>
</dbReference>
<dbReference type="SUPFAM" id="SSF53244">
    <property type="entry name" value="MurD-like peptide ligases, peptide-binding domain"/>
    <property type="match status" value="1"/>
</dbReference>
<keyword evidence="6" id="KW-0963">Cytoplasm</keyword>
<evidence type="ECO:0000256" key="15">
    <source>
        <dbReference type="ARBA" id="ARBA00023136"/>
    </source>
</evidence>
<proteinExistence type="inferred from homology"/>
<feature type="binding site" evidence="18">
    <location>
        <position position="343"/>
    </location>
    <ligand>
        <name>ATP</name>
        <dbReference type="ChEBI" id="CHEBI:30616"/>
    </ligand>
</feature>
<keyword evidence="8 17" id="KW-0436">Ligase</keyword>
<reference evidence="20" key="1">
    <citation type="submission" date="2017-09" db="EMBL/GenBank/DDBJ databases">
        <title>Polyketide synthases of a Diaporthe helianthi virulent isolate.</title>
        <authorList>
            <person name="Baroncelli R."/>
        </authorList>
    </citation>
    <scope>NUCLEOTIDE SEQUENCE [LARGE SCALE GENOMIC DNA]</scope>
    <source>
        <strain evidence="20">7/96</strain>
    </source>
</reference>
<evidence type="ECO:0000256" key="1">
    <source>
        <dbReference type="ARBA" id="ARBA00004273"/>
    </source>
</evidence>
<keyword evidence="21" id="KW-1185">Reference proteome</keyword>
<protein>
    <recommendedName>
        <fullName evidence="17">Folylpolyglutamate synthase</fullName>
        <ecNumber evidence="17">6.3.2.17</ecNumber>
    </recommendedName>
    <alternativeName>
        <fullName evidence="17">Folylpoly-gamma-glutamate synthetase</fullName>
    </alternativeName>
    <alternativeName>
        <fullName evidence="17">Tetrahydrofolylpolyglutamate synthase</fullName>
    </alternativeName>
</protein>
<dbReference type="EMBL" id="MAVT02000600">
    <property type="protein sequence ID" value="POS74633.1"/>
    <property type="molecule type" value="Genomic_DNA"/>
</dbReference>
<evidence type="ECO:0000256" key="4">
    <source>
        <dbReference type="ARBA" id="ARBA00005150"/>
    </source>
</evidence>
<dbReference type="EC" id="6.3.2.17" evidence="17"/>
<keyword evidence="11" id="KW-0999">Mitochondrion inner membrane</keyword>
<dbReference type="InterPro" id="IPR036565">
    <property type="entry name" value="Mur-like_cat_sf"/>
</dbReference>
<comment type="cofactor">
    <cofactor evidence="17">
        <name>a monovalent cation</name>
        <dbReference type="ChEBI" id="CHEBI:60242"/>
    </cofactor>
    <text evidence="17">A monovalent cation.</text>
</comment>
<dbReference type="UniPathway" id="UPA00850"/>
<dbReference type="PROSITE" id="PS01012">
    <property type="entry name" value="FOLYLPOLYGLU_SYNT_2"/>
    <property type="match status" value="1"/>
</dbReference>
<keyword evidence="13 19" id="KW-0460">Magnesium</keyword>
<dbReference type="Gene3D" id="3.40.1190.10">
    <property type="entry name" value="Mur-like, catalytic domain"/>
    <property type="match status" value="1"/>
</dbReference>
<evidence type="ECO:0000256" key="7">
    <source>
        <dbReference type="ARBA" id="ARBA00022563"/>
    </source>
</evidence>
<comment type="similarity">
    <text evidence="5 17">Belongs to the folylpolyglutamate synthase family.</text>
</comment>
<gene>
    <name evidence="20" type="ORF">DHEL01_v206970</name>
</gene>
<dbReference type="InterPro" id="IPR001645">
    <property type="entry name" value="Folylpolyglutamate_synth"/>
</dbReference>
<dbReference type="AlphaFoldDB" id="A0A2P5HWJ4"/>
<organism evidence="20 21">
    <name type="scientific">Diaporthe helianthi</name>
    <dbReference type="NCBI Taxonomy" id="158607"/>
    <lineage>
        <taxon>Eukaryota</taxon>
        <taxon>Fungi</taxon>
        <taxon>Dikarya</taxon>
        <taxon>Ascomycota</taxon>
        <taxon>Pezizomycotina</taxon>
        <taxon>Sordariomycetes</taxon>
        <taxon>Sordariomycetidae</taxon>
        <taxon>Diaporthales</taxon>
        <taxon>Diaporthaceae</taxon>
        <taxon>Diaporthe</taxon>
    </lineage>
</organism>
<keyword evidence="10 18" id="KW-0547">Nucleotide-binding</keyword>
<dbReference type="InParanoid" id="A0A2P5HWJ4"/>
<name>A0A2P5HWJ4_DIAHE</name>
<evidence type="ECO:0000256" key="2">
    <source>
        <dbReference type="ARBA" id="ARBA00004305"/>
    </source>
</evidence>
<keyword evidence="14" id="KW-0496">Mitochondrion</keyword>
<dbReference type="FunCoup" id="A0A2P5HWJ4">
    <property type="interactions" value="711"/>
</dbReference>
<keyword evidence="9 19" id="KW-0479">Metal-binding</keyword>
<feature type="binding site" evidence="18">
    <location>
        <position position="359"/>
    </location>
    <ligand>
        <name>ATP</name>
        <dbReference type="ChEBI" id="CHEBI:30616"/>
    </ligand>
</feature>
<evidence type="ECO:0000256" key="5">
    <source>
        <dbReference type="ARBA" id="ARBA00008276"/>
    </source>
</evidence>
<dbReference type="NCBIfam" id="TIGR01499">
    <property type="entry name" value="folC"/>
    <property type="match status" value="1"/>
</dbReference>
<evidence type="ECO:0000256" key="9">
    <source>
        <dbReference type="ARBA" id="ARBA00022723"/>
    </source>
</evidence>
<accession>A0A2P5HWJ4</accession>